<evidence type="ECO:0000259" key="1">
    <source>
        <dbReference type="Pfam" id="PF00535"/>
    </source>
</evidence>
<dbReference type="GO" id="GO:0016740">
    <property type="term" value="F:transferase activity"/>
    <property type="evidence" value="ECO:0007669"/>
    <property type="project" value="UniProtKB-KW"/>
</dbReference>
<organism evidence="2 3">
    <name type="scientific">Microlunatus elymi</name>
    <dbReference type="NCBI Taxonomy" id="2596828"/>
    <lineage>
        <taxon>Bacteria</taxon>
        <taxon>Bacillati</taxon>
        <taxon>Actinomycetota</taxon>
        <taxon>Actinomycetes</taxon>
        <taxon>Propionibacteriales</taxon>
        <taxon>Propionibacteriaceae</taxon>
        <taxon>Microlunatus</taxon>
    </lineage>
</organism>
<evidence type="ECO:0000313" key="2">
    <source>
        <dbReference type="EMBL" id="QDP95715.1"/>
    </source>
</evidence>
<keyword evidence="3" id="KW-1185">Reference proteome</keyword>
<dbReference type="OrthoDB" id="2676521at2"/>
<dbReference type="EMBL" id="CP041692">
    <property type="protein sequence ID" value="QDP95715.1"/>
    <property type="molecule type" value="Genomic_DNA"/>
</dbReference>
<dbReference type="PANTHER" id="PTHR43685">
    <property type="entry name" value="GLYCOSYLTRANSFERASE"/>
    <property type="match status" value="1"/>
</dbReference>
<dbReference type="CDD" id="cd00761">
    <property type="entry name" value="Glyco_tranf_GTA_type"/>
    <property type="match status" value="1"/>
</dbReference>
<dbReference type="KEGG" id="mik:FOE78_07165"/>
<dbReference type="Proteomes" id="UP000319263">
    <property type="component" value="Chromosome"/>
</dbReference>
<evidence type="ECO:0000313" key="3">
    <source>
        <dbReference type="Proteomes" id="UP000319263"/>
    </source>
</evidence>
<accession>A0A516PWZ9</accession>
<name>A0A516PWZ9_9ACTN</name>
<dbReference type="AlphaFoldDB" id="A0A516PWZ9"/>
<gene>
    <name evidence="2" type="ORF">FOE78_07165</name>
</gene>
<sequence>MFNLPRRACSSPLVAALADRMPRPDGHAAVLAVPGQCDRAVVSWPGVWVASVRQKQIECEDCVVSPEDGPAAATPLVSVIIPTYNSREFLAEALTAIRAQTLGAEQIETIVIDDGSTDDTWDYLQGLAEQWPQLRIFTQANSGAPSVGRNVGLRVATGRYLFFHDADDWLADDALDRLTAAAEDFGADVVVGQVRVVGRQGWTVNKVRAAADADLIEDRIWTTLSAQKLFRRALIDRLSLEFCEDMVQGEDQVFVATALLAAKRVTSLTDSTYYFRRRNLPGSLSRQPQTLQNKLLTATRMTELIMKNVEPQQRSRYFDRVLIRVVAPSFGGPFMRADETEREVALAELKRTVLSQLEARHLDRAREDARLRLMVASRGGAEDIVALNEWIAAGRARSAFGDRLRYDLPDSLNALLTPAELIVRTSPGAPRPVVEPHPAGWTRRLRTRAGGFVGRWRGRLT</sequence>
<protein>
    <submittedName>
        <fullName evidence="2">Glycosyltransferase</fullName>
    </submittedName>
</protein>
<keyword evidence="2" id="KW-0808">Transferase</keyword>
<dbReference type="SUPFAM" id="SSF53448">
    <property type="entry name" value="Nucleotide-diphospho-sugar transferases"/>
    <property type="match status" value="1"/>
</dbReference>
<dbReference type="Gene3D" id="3.90.550.10">
    <property type="entry name" value="Spore Coat Polysaccharide Biosynthesis Protein SpsA, Chain A"/>
    <property type="match status" value="1"/>
</dbReference>
<dbReference type="PANTHER" id="PTHR43685:SF2">
    <property type="entry name" value="GLYCOSYLTRANSFERASE 2-LIKE DOMAIN-CONTAINING PROTEIN"/>
    <property type="match status" value="1"/>
</dbReference>
<dbReference type="Pfam" id="PF00535">
    <property type="entry name" value="Glycos_transf_2"/>
    <property type="match status" value="1"/>
</dbReference>
<proteinExistence type="predicted"/>
<dbReference type="InterPro" id="IPR029044">
    <property type="entry name" value="Nucleotide-diphossugar_trans"/>
</dbReference>
<dbReference type="InterPro" id="IPR001173">
    <property type="entry name" value="Glyco_trans_2-like"/>
</dbReference>
<feature type="domain" description="Glycosyltransferase 2-like" evidence="1">
    <location>
        <begin position="78"/>
        <end position="216"/>
    </location>
</feature>
<reference evidence="2 3" key="1">
    <citation type="submission" date="2019-07" db="EMBL/GenBank/DDBJ databases">
        <title>Microlunatus dokdonensis sp. nov. isolated from the rhizospheric soil of the wild plant Elymus tsukushiensis.</title>
        <authorList>
            <person name="Ghim S.-Y."/>
            <person name="Hwang Y.-J."/>
            <person name="Son J.-S."/>
            <person name="Shin J.-H."/>
        </authorList>
    </citation>
    <scope>NUCLEOTIDE SEQUENCE [LARGE SCALE GENOMIC DNA]</scope>
    <source>
        <strain evidence="2 3">KUDC0627</strain>
    </source>
</reference>
<dbReference type="InterPro" id="IPR050834">
    <property type="entry name" value="Glycosyltransf_2"/>
</dbReference>